<reference evidence="2" key="1">
    <citation type="journal article" date="2023" name="DNA Res.">
        <title>Chromosome-level genome assembly of Phrynocephalus forsythii using third-generation DNA sequencing and Hi-C analysis.</title>
        <authorList>
            <person name="Qi Y."/>
            <person name="Zhao W."/>
            <person name="Zhao Y."/>
            <person name="Niu C."/>
            <person name="Cao S."/>
            <person name="Zhang Y."/>
        </authorList>
    </citation>
    <scope>NUCLEOTIDE SEQUENCE</scope>
    <source>
        <tissue evidence="2">Muscle</tissue>
    </source>
</reference>
<dbReference type="Gene3D" id="1.10.10.60">
    <property type="entry name" value="Homeodomain-like"/>
    <property type="match status" value="1"/>
</dbReference>
<proteinExistence type="predicted"/>
<comment type="caution">
    <text evidence="2">The sequence shown here is derived from an EMBL/GenBank/DDBJ whole genome shotgun (WGS) entry which is preliminary data.</text>
</comment>
<dbReference type="InterPro" id="IPR044822">
    <property type="entry name" value="Myb_DNA-bind_4"/>
</dbReference>
<sequence length="113" mass="13397">MADQMGRFWTTHEIRSFLQILIDHNFGLVLFVDGARCNKHMFVHAAEELALLGYRRNSCQCRSKFKNLWQRFNLAMLNFGPNPPAQHQLPYWAEIRCLWLQSNQPHPGMHFQQ</sequence>
<feature type="non-terminal residue" evidence="2">
    <location>
        <position position="113"/>
    </location>
</feature>
<evidence type="ECO:0000313" key="2">
    <source>
        <dbReference type="EMBL" id="KAJ7332428.1"/>
    </source>
</evidence>
<dbReference type="Pfam" id="PF13837">
    <property type="entry name" value="Myb_DNA-bind_4"/>
    <property type="match status" value="1"/>
</dbReference>
<evidence type="ECO:0000259" key="1">
    <source>
        <dbReference type="Pfam" id="PF13837"/>
    </source>
</evidence>
<dbReference type="OrthoDB" id="691673at2759"/>
<keyword evidence="3" id="KW-1185">Reference proteome</keyword>
<organism evidence="2 3">
    <name type="scientific">Phrynocephalus forsythii</name>
    <dbReference type="NCBI Taxonomy" id="171643"/>
    <lineage>
        <taxon>Eukaryota</taxon>
        <taxon>Metazoa</taxon>
        <taxon>Chordata</taxon>
        <taxon>Craniata</taxon>
        <taxon>Vertebrata</taxon>
        <taxon>Euteleostomi</taxon>
        <taxon>Lepidosauria</taxon>
        <taxon>Squamata</taxon>
        <taxon>Bifurcata</taxon>
        <taxon>Unidentata</taxon>
        <taxon>Episquamata</taxon>
        <taxon>Toxicofera</taxon>
        <taxon>Iguania</taxon>
        <taxon>Acrodonta</taxon>
        <taxon>Agamidae</taxon>
        <taxon>Agaminae</taxon>
        <taxon>Phrynocephalus</taxon>
    </lineage>
</organism>
<dbReference type="EMBL" id="JAPFRF010000005">
    <property type="protein sequence ID" value="KAJ7332428.1"/>
    <property type="molecule type" value="Genomic_DNA"/>
</dbReference>
<feature type="domain" description="Myb/SANT-like DNA-binding" evidence="1">
    <location>
        <begin position="7"/>
        <end position="75"/>
    </location>
</feature>
<dbReference type="Proteomes" id="UP001142489">
    <property type="component" value="Unassembled WGS sequence"/>
</dbReference>
<accession>A0A9Q1B3V5</accession>
<evidence type="ECO:0000313" key="3">
    <source>
        <dbReference type="Proteomes" id="UP001142489"/>
    </source>
</evidence>
<name>A0A9Q1B3V5_9SAUR</name>
<gene>
    <name evidence="2" type="ORF">JRQ81_014608</name>
</gene>
<protein>
    <recommendedName>
        <fullName evidence="1">Myb/SANT-like DNA-binding domain-containing protein</fullName>
    </recommendedName>
</protein>
<dbReference type="AlphaFoldDB" id="A0A9Q1B3V5"/>